<proteinExistence type="predicted"/>
<evidence type="ECO:0000313" key="1">
    <source>
        <dbReference type="EMBL" id="CDH19403.1"/>
    </source>
</evidence>
<sequence>MSKETPSWRSSGKINLEELYCHVDDFCQKLIPLWHQKLIEYGLLTRYLPASLFLSEAGR</sequence>
<dbReference type="HOGENOM" id="CLU_2959866_0_0_6"/>
<dbReference type="Proteomes" id="UP000028500">
    <property type="component" value="Unassembled WGS sequence"/>
</dbReference>
<evidence type="ECO:0000313" key="2">
    <source>
        <dbReference type="Proteomes" id="UP000028500"/>
    </source>
</evidence>
<keyword evidence="2" id="KW-1185">Reference proteome</keyword>
<name>A0A077PE01_XENBV</name>
<dbReference type="AlphaFoldDB" id="A0A077PE01"/>
<accession>A0A077PE01</accession>
<comment type="caution">
    <text evidence="1">The sequence shown here is derived from an EMBL/GenBank/DDBJ whole genome shotgun (WGS) entry which is preliminary data.</text>
</comment>
<reference evidence="1" key="1">
    <citation type="submission" date="2013-07" db="EMBL/GenBank/DDBJ databases">
        <title>Sub-species coevolution in mutualistic symbiosis.</title>
        <authorList>
            <person name="Murfin K."/>
            <person name="Klassen J."/>
            <person name="Lee M."/>
            <person name="Forst S."/>
            <person name="Stock P."/>
            <person name="Goodrich-Blair H."/>
        </authorList>
    </citation>
    <scope>NUCLEOTIDE SEQUENCE [LARGE SCALE GENOMIC DNA]</scope>
    <source>
        <strain evidence="1">Kraussei Quebec</strain>
    </source>
</reference>
<dbReference type="EMBL" id="CBSY010000125">
    <property type="protein sequence ID" value="CDH19403.1"/>
    <property type="molecule type" value="Genomic_DNA"/>
</dbReference>
<organism evidence="1 2">
    <name type="scientific">Xenorhabdus bovienii str. kraussei Quebec</name>
    <dbReference type="NCBI Taxonomy" id="1398203"/>
    <lineage>
        <taxon>Bacteria</taxon>
        <taxon>Pseudomonadati</taxon>
        <taxon>Pseudomonadota</taxon>
        <taxon>Gammaproteobacteria</taxon>
        <taxon>Enterobacterales</taxon>
        <taxon>Morganellaceae</taxon>
        <taxon>Xenorhabdus</taxon>
    </lineage>
</organism>
<gene>
    <name evidence="1" type="ORF">XBKQ1_2100069</name>
</gene>
<protein>
    <submittedName>
        <fullName evidence="1">Transposase</fullName>
    </submittedName>
</protein>